<dbReference type="EMBL" id="CADEPI010000334">
    <property type="protein sequence ID" value="CAB3384042.1"/>
    <property type="molecule type" value="Genomic_DNA"/>
</dbReference>
<proteinExistence type="predicted"/>
<evidence type="ECO:0000313" key="1">
    <source>
        <dbReference type="EMBL" id="CAB3384042.1"/>
    </source>
</evidence>
<dbReference type="AlphaFoldDB" id="A0A8S1DU33"/>
<gene>
    <name evidence="1" type="ORF">CLODIP_2_CD10301</name>
</gene>
<evidence type="ECO:0000313" key="2">
    <source>
        <dbReference type="Proteomes" id="UP000494165"/>
    </source>
</evidence>
<protein>
    <submittedName>
        <fullName evidence="1">Uncharacterized protein</fullName>
    </submittedName>
</protein>
<reference evidence="1 2" key="1">
    <citation type="submission" date="2020-04" db="EMBL/GenBank/DDBJ databases">
        <authorList>
            <person name="Alioto T."/>
            <person name="Alioto T."/>
            <person name="Gomez Garrido J."/>
        </authorList>
    </citation>
    <scope>NUCLEOTIDE SEQUENCE [LARGE SCALE GENOMIC DNA]</scope>
</reference>
<name>A0A8S1DU33_9INSE</name>
<dbReference type="Proteomes" id="UP000494165">
    <property type="component" value="Unassembled WGS sequence"/>
</dbReference>
<organism evidence="1 2">
    <name type="scientific">Cloeon dipterum</name>
    <dbReference type="NCBI Taxonomy" id="197152"/>
    <lineage>
        <taxon>Eukaryota</taxon>
        <taxon>Metazoa</taxon>
        <taxon>Ecdysozoa</taxon>
        <taxon>Arthropoda</taxon>
        <taxon>Hexapoda</taxon>
        <taxon>Insecta</taxon>
        <taxon>Pterygota</taxon>
        <taxon>Palaeoptera</taxon>
        <taxon>Ephemeroptera</taxon>
        <taxon>Pisciforma</taxon>
        <taxon>Baetidae</taxon>
        <taxon>Cloeon</taxon>
    </lineage>
</organism>
<keyword evidence="2" id="KW-1185">Reference proteome</keyword>
<sequence length="146" mass="16921">MKTILDAARSLFDALGTTFAAAEKPERDNAERQCVYCNEKFKDSYVIPLTTSEAQSVSCLCPIHLGSQRTYHRKPQDPWLVCDCCILHFRSRIPVCHFTKFDPRTYDPNYKRCSRSMKEAGRSLKLIFDKNGGPSRYEQFEMPRNE</sequence>
<accession>A0A8S1DU33</accession>
<comment type="caution">
    <text evidence="1">The sequence shown here is derived from an EMBL/GenBank/DDBJ whole genome shotgun (WGS) entry which is preliminary data.</text>
</comment>